<evidence type="ECO:0000259" key="13">
    <source>
        <dbReference type="PROSITE" id="PS50113"/>
    </source>
</evidence>
<keyword evidence="4" id="KW-1003">Cell membrane</keyword>
<evidence type="ECO:0000256" key="11">
    <source>
        <dbReference type="ARBA" id="ARBA00023136"/>
    </source>
</evidence>
<dbReference type="PANTHER" id="PTHR45453">
    <property type="entry name" value="PHOSPHATE REGULON SENSOR PROTEIN PHOR"/>
    <property type="match status" value="1"/>
</dbReference>
<keyword evidence="5" id="KW-0597">Phosphoprotein</keyword>
<dbReference type="GO" id="GO:0005886">
    <property type="term" value="C:plasma membrane"/>
    <property type="evidence" value="ECO:0007669"/>
    <property type="project" value="UniProtKB-SubCell"/>
</dbReference>
<dbReference type="SMART" id="SM00388">
    <property type="entry name" value="HisKA"/>
    <property type="match status" value="1"/>
</dbReference>
<gene>
    <name evidence="14" type="ORF">TISLANDTSLP1_20400</name>
</gene>
<dbReference type="InterPro" id="IPR003594">
    <property type="entry name" value="HATPase_dom"/>
</dbReference>
<accession>A0A9W6LL62</accession>
<dbReference type="SMART" id="SM00387">
    <property type="entry name" value="HATPase_c"/>
    <property type="match status" value="1"/>
</dbReference>
<comment type="catalytic activity">
    <reaction evidence="1">
        <text>ATP + protein L-histidine = ADP + protein N-phospho-L-histidine.</text>
        <dbReference type="EC" id="2.7.13.3"/>
    </reaction>
</comment>
<dbReference type="Pfam" id="PF00512">
    <property type="entry name" value="HisKA"/>
    <property type="match status" value="1"/>
</dbReference>
<dbReference type="GO" id="GO:0000155">
    <property type="term" value="F:phosphorelay sensor kinase activity"/>
    <property type="evidence" value="ECO:0007669"/>
    <property type="project" value="InterPro"/>
</dbReference>
<feature type="domain" description="PAC" evidence="13">
    <location>
        <begin position="114"/>
        <end position="166"/>
    </location>
</feature>
<reference evidence="14" key="1">
    <citation type="submission" date="2022-12" db="EMBL/GenBank/DDBJ databases">
        <title>Reference genome sequencing for broad-spectrum identification of bacterial and archaeal isolates by mass spectrometry.</title>
        <authorList>
            <person name="Sekiguchi Y."/>
            <person name="Tourlousse D.M."/>
        </authorList>
    </citation>
    <scope>NUCLEOTIDE SEQUENCE</scope>
    <source>
        <strain evidence="14">TSL-P1</strain>
    </source>
</reference>
<dbReference type="PRINTS" id="PR00344">
    <property type="entry name" value="BCTRLSENSOR"/>
</dbReference>
<evidence type="ECO:0000256" key="10">
    <source>
        <dbReference type="ARBA" id="ARBA00023012"/>
    </source>
</evidence>
<dbReference type="InterPro" id="IPR004358">
    <property type="entry name" value="Sig_transdc_His_kin-like_C"/>
</dbReference>
<dbReference type="Pfam" id="PF02518">
    <property type="entry name" value="HATPase_c"/>
    <property type="match status" value="1"/>
</dbReference>
<dbReference type="PANTHER" id="PTHR45453:SF1">
    <property type="entry name" value="PHOSPHATE REGULON SENSOR PROTEIN PHOR"/>
    <property type="match status" value="1"/>
</dbReference>
<keyword evidence="15" id="KW-1185">Reference proteome</keyword>
<dbReference type="InterPro" id="IPR003661">
    <property type="entry name" value="HisK_dim/P_dom"/>
</dbReference>
<evidence type="ECO:0000256" key="3">
    <source>
        <dbReference type="ARBA" id="ARBA00012438"/>
    </source>
</evidence>
<dbReference type="SUPFAM" id="SSF55874">
    <property type="entry name" value="ATPase domain of HSP90 chaperone/DNA topoisomerase II/histidine kinase"/>
    <property type="match status" value="1"/>
</dbReference>
<evidence type="ECO:0000256" key="1">
    <source>
        <dbReference type="ARBA" id="ARBA00000085"/>
    </source>
</evidence>
<keyword evidence="8 14" id="KW-0418">Kinase</keyword>
<dbReference type="SUPFAM" id="SSF55785">
    <property type="entry name" value="PYP-like sensor domain (PAS domain)"/>
    <property type="match status" value="1"/>
</dbReference>
<evidence type="ECO:0000259" key="12">
    <source>
        <dbReference type="PROSITE" id="PS50109"/>
    </source>
</evidence>
<evidence type="ECO:0000256" key="8">
    <source>
        <dbReference type="ARBA" id="ARBA00022777"/>
    </source>
</evidence>
<evidence type="ECO:0000256" key="5">
    <source>
        <dbReference type="ARBA" id="ARBA00022553"/>
    </source>
</evidence>
<organism evidence="14 15">
    <name type="scientific">Thermodesulfovibrio yellowstonii</name>
    <dbReference type="NCBI Taxonomy" id="28262"/>
    <lineage>
        <taxon>Bacteria</taxon>
        <taxon>Pseudomonadati</taxon>
        <taxon>Nitrospirota</taxon>
        <taxon>Thermodesulfovibrionia</taxon>
        <taxon>Thermodesulfovibrionales</taxon>
        <taxon>Thermodesulfovibrionaceae</taxon>
        <taxon>Thermodesulfovibrio</taxon>
    </lineage>
</organism>
<dbReference type="InterPro" id="IPR000014">
    <property type="entry name" value="PAS"/>
</dbReference>
<dbReference type="InterPro" id="IPR035965">
    <property type="entry name" value="PAS-like_dom_sf"/>
</dbReference>
<dbReference type="NCBIfam" id="TIGR00229">
    <property type="entry name" value="sensory_box"/>
    <property type="match status" value="1"/>
</dbReference>
<dbReference type="InterPro" id="IPR036097">
    <property type="entry name" value="HisK_dim/P_sf"/>
</dbReference>
<dbReference type="GO" id="GO:0016036">
    <property type="term" value="P:cellular response to phosphate starvation"/>
    <property type="evidence" value="ECO:0007669"/>
    <property type="project" value="TreeGrafter"/>
</dbReference>
<evidence type="ECO:0000256" key="2">
    <source>
        <dbReference type="ARBA" id="ARBA00004236"/>
    </source>
</evidence>
<sequence length="392" mass="44357">MEIFIFIILVLILVIFILIGKIKTLSLKIQDLKAQKQSYDFSIVKSPQSFETILKSITEGLLIIDPKGYIMLANQSFKDILKIDEPPEGRLVIEVIRNIDLINLISSSISKKEDLAEEITLKKAGKDIYLLAKAMPVVDSEGTISFLIILLHDITRLKQLENVRRDFVANVSHELKTPVTAIKGYAETLLDGAINDKENSKKFIEIIKNQADRLNALVEDLLTLSRIEFGDIKIEKENIVLDELISSVFQILKDKAQKKGVLLQKEIPPETAIYADQYRMSQIMINLVDNAIKFTEKGFVKVRFFKENSKGVISVEDTGIGIPKEHIHRIGERFYRVDKARSRQLGGTGLGLAIVKHLVLAHGWQLQIESEVEKGTKVKIVIPEKEFDLTNK</sequence>
<comment type="subcellular location">
    <subcellularLocation>
        <location evidence="2">Cell membrane</location>
    </subcellularLocation>
</comment>
<keyword evidence="11" id="KW-0472">Membrane</keyword>
<dbReference type="PROSITE" id="PS50113">
    <property type="entry name" value="PAC"/>
    <property type="match status" value="1"/>
</dbReference>
<dbReference type="Proteomes" id="UP001144297">
    <property type="component" value="Unassembled WGS sequence"/>
</dbReference>
<keyword evidence="6" id="KW-0808">Transferase</keyword>
<dbReference type="Gene3D" id="1.10.287.130">
    <property type="match status" value="1"/>
</dbReference>
<dbReference type="GO" id="GO:0006355">
    <property type="term" value="P:regulation of DNA-templated transcription"/>
    <property type="evidence" value="ECO:0007669"/>
    <property type="project" value="InterPro"/>
</dbReference>
<dbReference type="InterPro" id="IPR005467">
    <property type="entry name" value="His_kinase_dom"/>
</dbReference>
<dbReference type="GO" id="GO:0005524">
    <property type="term" value="F:ATP binding"/>
    <property type="evidence" value="ECO:0007669"/>
    <property type="project" value="UniProtKB-KW"/>
</dbReference>
<dbReference type="Gene3D" id="3.30.450.20">
    <property type="entry name" value="PAS domain"/>
    <property type="match status" value="1"/>
</dbReference>
<dbReference type="InterPro" id="IPR000700">
    <property type="entry name" value="PAS-assoc_C"/>
</dbReference>
<dbReference type="InterPro" id="IPR050351">
    <property type="entry name" value="BphY/WalK/GraS-like"/>
</dbReference>
<evidence type="ECO:0000313" key="15">
    <source>
        <dbReference type="Proteomes" id="UP001144297"/>
    </source>
</evidence>
<proteinExistence type="predicted"/>
<keyword evidence="9" id="KW-0067">ATP-binding</keyword>
<dbReference type="FunFam" id="1.10.287.130:FF:000008">
    <property type="entry name" value="Two-component sensor histidine kinase"/>
    <property type="match status" value="1"/>
</dbReference>
<comment type="caution">
    <text evidence="14">The sequence shown here is derived from an EMBL/GenBank/DDBJ whole genome shotgun (WGS) entry which is preliminary data.</text>
</comment>
<dbReference type="InterPro" id="IPR036890">
    <property type="entry name" value="HATPase_C_sf"/>
</dbReference>
<evidence type="ECO:0000256" key="9">
    <source>
        <dbReference type="ARBA" id="ARBA00022840"/>
    </source>
</evidence>
<name>A0A9W6LL62_9BACT</name>
<dbReference type="EMBL" id="BSDX01000001">
    <property type="protein sequence ID" value="GLI54347.1"/>
    <property type="molecule type" value="Genomic_DNA"/>
</dbReference>
<feature type="domain" description="Histidine kinase" evidence="12">
    <location>
        <begin position="170"/>
        <end position="386"/>
    </location>
</feature>
<dbReference type="Pfam" id="PF00989">
    <property type="entry name" value="PAS"/>
    <property type="match status" value="1"/>
</dbReference>
<protein>
    <recommendedName>
        <fullName evidence="3">histidine kinase</fullName>
        <ecNumber evidence="3">2.7.13.3</ecNumber>
    </recommendedName>
</protein>
<evidence type="ECO:0000256" key="7">
    <source>
        <dbReference type="ARBA" id="ARBA00022741"/>
    </source>
</evidence>
<evidence type="ECO:0000313" key="14">
    <source>
        <dbReference type="EMBL" id="GLI54347.1"/>
    </source>
</evidence>
<dbReference type="FunFam" id="3.30.565.10:FF:000023">
    <property type="entry name" value="PAS domain-containing sensor histidine kinase"/>
    <property type="match status" value="1"/>
</dbReference>
<dbReference type="AlphaFoldDB" id="A0A9W6LL62"/>
<keyword evidence="10" id="KW-0902">Two-component regulatory system</keyword>
<dbReference type="InterPro" id="IPR013767">
    <property type="entry name" value="PAS_fold"/>
</dbReference>
<dbReference type="SUPFAM" id="SSF47384">
    <property type="entry name" value="Homodimeric domain of signal transducing histidine kinase"/>
    <property type="match status" value="1"/>
</dbReference>
<keyword evidence="7" id="KW-0547">Nucleotide-binding</keyword>
<evidence type="ECO:0000256" key="6">
    <source>
        <dbReference type="ARBA" id="ARBA00022679"/>
    </source>
</evidence>
<dbReference type="GO" id="GO:0004721">
    <property type="term" value="F:phosphoprotein phosphatase activity"/>
    <property type="evidence" value="ECO:0007669"/>
    <property type="project" value="TreeGrafter"/>
</dbReference>
<dbReference type="CDD" id="cd00130">
    <property type="entry name" value="PAS"/>
    <property type="match status" value="1"/>
</dbReference>
<dbReference type="Gene3D" id="3.30.565.10">
    <property type="entry name" value="Histidine kinase-like ATPase, C-terminal domain"/>
    <property type="match status" value="1"/>
</dbReference>
<dbReference type="CDD" id="cd00082">
    <property type="entry name" value="HisKA"/>
    <property type="match status" value="1"/>
</dbReference>
<evidence type="ECO:0000256" key="4">
    <source>
        <dbReference type="ARBA" id="ARBA00022475"/>
    </source>
</evidence>
<dbReference type="PROSITE" id="PS50109">
    <property type="entry name" value="HIS_KIN"/>
    <property type="match status" value="1"/>
</dbReference>
<dbReference type="EC" id="2.7.13.3" evidence="3"/>